<proteinExistence type="predicted"/>
<dbReference type="EMBL" id="JBFNQN010000002">
    <property type="protein sequence ID" value="MEW9263761.1"/>
    <property type="molecule type" value="Genomic_DNA"/>
</dbReference>
<accession>A0ABV3P2C8</accession>
<evidence type="ECO:0000256" key="1">
    <source>
        <dbReference type="SAM" id="MobiDB-lite"/>
    </source>
</evidence>
<feature type="compositionally biased region" description="Pro residues" evidence="1">
    <location>
        <begin position="173"/>
        <end position="187"/>
    </location>
</feature>
<dbReference type="InterPro" id="IPR027417">
    <property type="entry name" value="P-loop_NTPase"/>
</dbReference>
<feature type="region of interest" description="Disordered" evidence="1">
    <location>
        <begin position="135"/>
        <end position="156"/>
    </location>
</feature>
<dbReference type="SUPFAM" id="SSF52540">
    <property type="entry name" value="P-loop containing nucleoside triphosphate hydrolases"/>
    <property type="match status" value="2"/>
</dbReference>
<reference evidence="2 3" key="1">
    <citation type="submission" date="2024-07" db="EMBL/GenBank/DDBJ databases">
        <authorList>
            <person name="Thanompreechachai J."/>
            <person name="Duangmal K."/>
        </authorList>
    </citation>
    <scope>NUCLEOTIDE SEQUENCE [LARGE SCALE GENOMIC DNA]</scope>
    <source>
        <strain evidence="2 3">KCTC 19886</strain>
    </source>
</reference>
<dbReference type="Proteomes" id="UP001555826">
    <property type="component" value="Unassembled WGS sequence"/>
</dbReference>
<keyword evidence="3" id="KW-1185">Reference proteome</keyword>
<dbReference type="Pfam" id="PF13671">
    <property type="entry name" value="AAA_33"/>
    <property type="match status" value="1"/>
</dbReference>
<evidence type="ECO:0000313" key="3">
    <source>
        <dbReference type="Proteomes" id="UP001555826"/>
    </source>
</evidence>
<organism evidence="2 3">
    <name type="scientific">Kineococcus endophyticus</name>
    <dbReference type="NCBI Taxonomy" id="1181883"/>
    <lineage>
        <taxon>Bacteria</taxon>
        <taxon>Bacillati</taxon>
        <taxon>Actinomycetota</taxon>
        <taxon>Actinomycetes</taxon>
        <taxon>Kineosporiales</taxon>
        <taxon>Kineosporiaceae</taxon>
        <taxon>Kineococcus</taxon>
    </lineage>
</organism>
<sequence length="385" mass="41000">MRTATARLWWLHGSPCAGKSVTAWELHTNLLAGEPRAYFDVDQVGMCYPEREDDPDRYALKARSARALARCLVAAGARTVVVSGVLDDASMQALRGEAVHGTDVAFCRVRVDRDELVRRLRARYGPDLAQRALDEAEDADRLDEGHLTVDSGSAPPREVAARAAELLEGARPGSPPPRVDPLPAPPPLPAPDGATAVLLVGPPGAGKSTAGFALFSTLLDDGRPSSFLDLQQVGFLADVPRPADDPGGHRLRAACVAEVWREHRAGGARALVLNGHVRTQGDVAHYRAALGDVTLTVVRLRVGRESLEDRLRERTLGLGPALAGDELVGADADEVQRTVDRALSEQRRLEDEDPADVVVDTDGVDAHAVAEEIAALLGGEPAEDG</sequence>
<protein>
    <submittedName>
        <fullName evidence="2">AAA family ATPase</fullName>
    </submittedName>
</protein>
<comment type="caution">
    <text evidence="2">The sequence shown here is derived from an EMBL/GenBank/DDBJ whole genome shotgun (WGS) entry which is preliminary data.</text>
</comment>
<name>A0ABV3P2C8_9ACTN</name>
<dbReference type="RefSeq" id="WP_367636354.1">
    <property type="nucleotide sequence ID" value="NZ_JBFNQN010000002.1"/>
</dbReference>
<dbReference type="Gene3D" id="3.40.50.300">
    <property type="entry name" value="P-loop containing nucleotide triphosphate hydrolases"/>
    <property type="match status" value="2"/>
</dbReference>
<feature type="region of interest" description="Disordered" evidence="1">
    <location>
        <begin position="168"/>
        <end position="187"/>
    </location>
</feature>
<gene>
    <name evidence="2" type="ORF">AB1207_03290</name>
</gene>
<evidence type="ECO:0000313" key="2">
    <source>
        <dbReference type="EMBL" id="MEW9263761.1"/>
    </source>
</evidence>